<comment type="caution">
    <text evidence="2">The sequence shown here is derived from an EMBL/GenBank/DDBJ whole genome shotgun (WGS) entry which is preliminary data.</text>
</comment>
<reference evidence="3" key="1">
    <citation type="journal article" date="2019" name="Int. J. Syst. Evol. Microbiol.">
        <title>The Global Catalogue of Microorganisms (GCM) 10K type strain sequencing project: providing services to taxonomists for standard genome sequencing and annotation.</title>
        <authorList>
            <consortium name="The Broad Institute Genomics Platform"/>
            <consortium name="The Broad Institute Genome Sequencing Center for Infectious Disease"/>
            <person name="Wu L."/>
            <person name="Ma J."/>
        </authorList>
    </citation>
    <scope>NUCLEOTIDE SEQUENCE [LARGE SCALE GENOMIC DNA]</scope>
    <source>
        <strain evidence="3">JCM 14307</strain>
    </source>
</reference>
<dbReference type="Gene3D" id="2.80.10.50">
    <property type="match status" value="1"/>
</dbReference>
<dbReference type="EMBL" id="BAAANF010000017">
    <property type="protein sequence ID" value="GAA1698671.1"/>
    <property type="molecule type" value="Genomic_DNA"/>
</dbReference>
<evidence type="ECO:0000313" key="3">
    <source>
        <dbReference type="Proteomes" id="UP001500280"/>
    </source>
</evidence>
<feature type="region of interest" description="Disordered" evidence="1">
    <location>
        <begin position="92"/>
        <end position="129"/>
    </location>
</feature>
<name>A0ABP4U544_9ACTN</name>
<dbReference type="RefSeq" id="WP_344157027.1">
    <property type="nucleotide sequence ID" value="NZ_BAAANF010000017.1"/>
</dbReference>
<proteinExistence type="predicted"/>
<accession>A0ABP4U544</accession>
<protein>
    <recommendedName>
        <fullName evidence="4">Ricin B lectin domain-containing protein</fullName>
    </recommendedName>
</protein>
<sequence length="165" mass="18425">MYGDARENLCLDVDDLNQRVTLQPCSGGKYSQGWDLTNLNLHYNKCVSDPQASMYRRDVVLTTCGATFPRWKRAGTTTRNRVGLIGAPFRRVGTTSDYPEDAQSFLDSRGDPGSPVNANPRPWSEQYQNPSSDYEEWFLMAPPAYTPPDKNPCSGIICRPPADAE</sequence>
<dbReference type="Proteomes" id="UP001500280">
    <property type="component" value="Unassembled WGS sequence"/>
</dbReference>
<gene>
    <name evidence="2" type="ORF">GCM10009745_51400</name>
</gene>
<keyword evidence="3" id="KW-1185">Reference proteome</keyword>
<dbReference type="SUPFAM" id="SSF50370">
    <property type="entry name" value="Ricin B-like lectins"/>
    <property type="match status" value="1"/>
</dbReference>
<dbReference type="PROSITE" id="PS50231">
    <property type="entry name" value="RICIN_B_LECTIN"/>
    <property type="match status" value="1"/>
</dbReference>
<dbReference type="InterPro" id="IPR035992">
    <property type="entry name" value="Ricin_B-like_lectins"/>
</dbReference>
<evidence type="ECO:0008006" key="4">
    <source>
        <dbReference type="Google" id="ProtNLM"/>
    </source>
</evidence>
<evidence type="ECO:0000313" key="2">
    <source>
        <dbReference type="EMBL" id="GAA1698671.1"/>
    </source>
</evidence>
<organism evidence="2 3">
    <name type="scientific">Kribbella yunnanensis</name>
    <dbReference type="NCBI Taxonomy" id="190194"/>
    <lineage>
        <taxon>Bacteria</taxon>
        <taxon>Bacillati</taxon>
        <taxon>Actinomycetota</taxon>
        <taxon>Actinomycetes</taxon>
        <taxon>Propionibacteriales</taxon>
        <taxon>Kribbellaceae</taxon>
        <taxon>Kribbella</taxon>
    </lineage>
</organism>
<evidence type="ECO:0000256" key="1">
    <source>
        <dbReference type="SAM" id="MobiDB-lite"/>
    </source>
</evidence>